<name>A0A0K9XFR8_9ACTN</name>
<keyword evidence="1" id="KW-0808">Transferase</keyword>
<evidence type="ECO:0000259" key="5">
    <source>
        <dbReference type="Pfam" id="PF00288"/>
    </source>
</evidence>
<dbReference type="PIRSF" id="PIRSF033887">
    <property type="entry name" value="PduX"/>
    <property type="match status" value="1"/>
</dbReference>
<dbReference type="SUPFAM" id="SSF54211">
    <property type="entry name" value="Ribosomal protein S5 domain 2-like"/>
    <property type="match status" value="1"/>
</dbReference>
<organism evidence="6 7">
    <name type="scientific">Streptomyces caatingaensis</name>
    <dbReference type="NCBI Taxonomy" id="1678637"/>
    <lineage>
        <taxon>Bacteria</taxon>
        <taxon>Bacillati</taxon>
        <taxon>Actinomycetota</taxon>
        <taxon>Actinomycetes</taxon>
        <taxon>Kitasatosporales</taxon>
        <taxon>Streptomycetaceae</taxon>
        <taxon>Streptomyces</taxon>
    </lineage>
</organism>
<sequence>MGVLEVQSERQRTKSFCGVSHGTLGELFQGPLWRAAEPQIAIVSLPVAKYSWSHFVHDPEQPAGVQLGLAGRSKSARAVRHFLELTGREPLPGRWEFFSELEVGKGMASSTADIVATLRCLFNAHGIPYDQRIVTDVLRGIERADSVFLDEFALYLSGRHEVVRRFGSDVGFSTCYVTEDGAVDTEDLEPALLGHYRRHSTAYADCLDDLVKVFSAGDAPGIARCSSRSAALSQQVVPKESYEELLKHQDEFGADGIFVAHTGTIIGYLFHTRPDRFAMDELSSFFHGLGRQCHFAKGGWGHV</sequence>
<evidence type="ECO:0000313" key="6">
    <source>
        <dbReference type="EMBL" id="KNB52254.1"/>
    </source>
</evidence>
<dbReference type="Proteomes" id="UP000037288">
    <property type="component" value="Unassembled WGS sequence"/>
</dbReference>
<evidence type="ECO:0000313" key="7">
    <source>
        <dbReference type="Proteomes" id="UP000037288"/>
    </source>
</evidence>
<dbReference type="EMBL" id="LFXA01000007">
    <property type="protein sequence ID" value="KNB52254.1"/>
    <property type="molecule type" value="Genomic_DNA"/>
</dbReference>
<dbReference type="InterPro" id="IPR006204">
    <property type="entry name" value="GHMP_kinase_N_dom"/>
</dbReference>
<gene>
    <name evidence="6" type="ORF">AC230_11945</name>
</gene>
<dbReference type="Pfam" id="PF00288">
    <property type="entry name" value="GHMP_kinases_N"/>
    <property type="match status" value="1"/>
</dbReference>
<dbReference type="AlphaFoldDB" id="A0A0K9XFR8"/>
<dbReference type="InterPro" id="IPR014721">
    <property type="entry name" value="Ribsml_uS5_D2-typ_fold_subgr"/>
</dbReference>
<protein>
    <recommendedName>
        <fullName evidence="5">GHMP kinase N-terminal domain-containing protein</fullName>
    </recommendedName>
</protein>
<dbReference type="PANTHER" id="PTHR43527:SF1">
    <property type="entry name" value="L-THREONINE KINASE"/>
    <property type="match status" value="1"/>
</dbReference>
<dbReference type="STRING" id="1678637.AC230_11945"/>
<dbReference type="OrthoDB" id="7298003at2"/>
<keyword evidence="4" id="KW-0067">ATP-binding</keyword>
<dbReference type="GO" id="GO:0005524">
    <property type="term" value="F:ATP binding"/>
    <property type="evidence" value="ECO:0007669"/>
    <property type="project" value="UniProtKB-KW"/>
</dbReference>
<dbReference type="RefSeq" id="WP_049716109.1">
    <property type="nucleotide sequence ID" value="NZ_LFXA01000007.1"/>
</dbReference>
<accession>A0A0K9XFR8</accession>
<keyword evidence="7" id="KW-1185">Reference proteome</keyword>
<comment type="caution">
    <text evidence="6">The sequence shown here is derived from an EMBL/GenBank/DDBJ whole genome shotgun (WGS) entry which is preliminary data.</text>
</comment>
<dbReference type="InterPro" id="IPR020568">
    <property type="entry name" value="Ribosomal_Su5_D2-typ_SF"/>
</dbReference>
<dbReference type="InterPro" id="IPR012363">
    <property type="entry name" value="PduX"/>
</dbReference>
<dbReference type="PATRIC" id="fig|1678637.3.peg.2580"/>
<proteinExistence type="predicted"/>
<evidence type="ECO:0000256" key="3">
    <source>
        <dbReference type="ARBA" id="ARBA00022777"/>
    </source>
</evidence>
<dbReference type="GO" id="GO:0050515">
    <property type="term" value="F:4-(cytidine 5'-diphospho)-2-C-methyl-D-erythritol kinase activity"/>
    <property type="evidence" value="ECO:0007669"/>
    <property type="project" value="TreeGrafter"/>
</dbReference>
<dbReference type="PANTHER" id="PTHR43527">
    <property type="entry name" value="4-DIPHOSPHOCYTIDYL-2-C-METHYL-D-ERYTHRITOL KINASE, CHLOROPLASTIC"/>
    <property type="match status" value="1"/>
</dbReference>
<evidence type="ECO:0000256" key="1">
    <source>
        <dbReference type="ARBA" id="ARBA00022679"/>
    </source>
</evidence>
<evidence type="ECO:0000256" key="4">
    <source>
        <dbReference type="ARBA" id="ARBA00022840"/>
    </source>
</evidence>
<keyword evidence="2" id="KW-0547">Nucleotide-binding</keyword>
<dbReference type="Gene3D" id="3.30.230.10">
    <property type="match status" value="1"/>
</dbReference>
<reference evidence="7" key="1">
    <citation type="submission" date="2015-07" db="EMBL/GenBank/DDBJ databases">
        <title>Draft genome sequence of Streptomyces sp. CMAA 1322, a bacterium isolated from Caatinga biome, from dry forest semiarid of Brazil.</title>
        <authorList>
            <person name="Santos S.N."/>
            <person name="Gacesa R."/>
            <person name="Taketani R.G."/>
            <person name="Long P.F."/>
            <person name="Melo I.S."/>
        </authorList>
    </citation>
    <scope>NUCLEOTIDE SEQUENCE [LARGE SCALE GENOMIC DNA]</scope>
    <source>
        <strain evidence="7">CMAA 1322</strain>
    </source>
</reference>
<keyword evidence="3" id="KW-0418">Kinase</keyword>
<feature type="domain" description="GHMP kinase N-terminal" evidence="5">
    <location>
        <begin position="77"/>
        <end position="143"/>
    </location>
</feature>
<evidence type="ECO:0000256" key="2">
    <source>
        <dbReference type="ARBA" id="ARBA00022741"/>
    </source>
</evidence>